<keyword evidence="4" id="KW-1185">Reference proteome</keyword>
<keyword evidence="1" id="KW-1133">Transmembrane helix</keyword>
<feature type="transmembrane region" description="Helical" evidence="1">
    <location>
        <begin position="64"/>
        <end position="83"/>
    </location>
</feature>
<organism evidence="3 4">
    <name type="scientific">Protea cynaroides</name>
    <dbReference type="NCBI Taxonomy" id="273540"/>
    <lineage>
        <taxon>Eukaryota</taxon>
        <taxon>Viridiplantae</taxon>
        <taxon>Streptophyta</taxon>
        <taxon>Embryophyta</taxon>
        <taxon>Tracheophyta</taxon>
        <taxon>Spermatophyta</taxon>
        <taxon>Magnoliopsida</taxon>
        <taxon>Proteales</taxon>
        <taxon>Proteaceae</taxon>
        <taxon>Protea</taxon>
    </lineage>
</organism>
<dbReference type="Pfam" id="PF04578">
    <property type="entry name" value="DUF594"/>
    <property type="match status" value="1"/>
</dbReference>
<dbReference type="OrthoDB" id="1689146at2759"/>
<evidence type="ECO:0000313" key="4">
    <source>
        <dbReference type="Proteomes" id="UP001141806"/>
    </source>
</evidence>
<dbReference type="InterPro" id="IPR007658">
    <property type="entry name" value="DUF594"/>
</dbReference>
<keyword evidence="1" id="KW-0472">Membrane</keyword>
<gene>
    <name evidence="3" type="ORF">NE237_017991</name>
</gene>
<dbReference type="Proteomes" id="UP001141806">
    <property type="component" value="Unassembled WGS sequence"/>
</dbReference>
<dbReference type="EMBL" id="JAMYWD010000007">
    <property type="protein sequence ID" value="KAJ4966142.1"/>
    <property type="molecule type" value="Genomic_DNA"/>
</dbReference>
<proteinExistence type="predicted"/>
<comment type="caution">
    <text evidence="3">The sequence shown here is derived from an EMBL/GenBank/DDBJ whole genome shotgun (WGS) entry which is preliminary data.</text>
</comment>
<evidence type="ECO:0000313" key="3">
    <source>
        <dbReference type="EMBL" id="KAJ4966142.1"/>
    </source>
</evidence>
<reference evidence="3" key="1">
    <citation type="journal article" date="2023" name="Plant J.">
        <title>The genome of the king protea, Protea cynaroides.</title>
        <authorList>
            <person name="Chang J."/>
            <person name="Duong T.A."/>
            <person name="Schoeman C."/>
            <person name="Ma X."/>
            <person name="Roodt D."/>
            <person name="Barker N."/>
            <person name="Li Z."/>
            <person name="Van de Peer Y."/>
            <person name="Mizrachi E."/>
        </authorList>
    </citation>
    <scope>NUCLEOTIDE SEQUENCE</scope>
    <source>
        <tissue evidence="3">Young leaves</tissue>
    </source>
</reference>
<feature type="transmembrane region" description="Helical" evidence="1">
    <location>
        <begin position="35"/>
        <end position="52"/>
    </location>
</feature>
<protein>
    <recommendedName>
        <fullName evidence="2">DUF4220 domain-containing protein</fullName>
    </recommendedName>
</protein>
<feature type="domain" description="DUF4220" evidence="2">
    <location>
        <begin position="69"/>
        <end position="417"/>
    </location>
</feature>
<dbReference type="Pfam" id="PF13968">
    <property type="entry name" value="DUF4220"/>
    <property type="match status" value="1"/>
</dbReference>
<sequence length="705" mass="80353">MLNILISSWLLIEKRSEIHQTIPEHLQKLWYDWELPALILLSLVFQILLILLGDRRKHIAGNTIGLIIWVAYLSADSVAILALGVLSKKCVQTHTHTDELRAFWVPFLLLHLGGPDTITAYALEDNELWLRHLAGLVIQASGTFFVIFRSWTGSCISILTILMFVAGVMKYGERILALWSASKERFRKTMLSPPDPGPNYAKFMEGYVSKQDEGFLVDVVRIVEDKLKLKEDQIHSLPHDYSVGENSTQPEILLKAHELFEIFKRLFADLILSYRDGEQSKSFIKQSSAKTAFKVLEIELGFTFDVLYTKVPIVYTLGGGLIRSFCFFLTISVFVIFTTVGNRKHYYSNSDLIITYLLLIVAIILEIYAVIILLSSDWVLLWLSRHKMPSMVDFFVKRLLRKKRWSNSMGQYNLISFCLRDEPSKFTMGLLKLCPVQEMLEIYLYTSFKEIPDKLKEVIFEQLKGKLEGATNNKDAKSLCTSGAKEILNGANLQNLLGWSIGDVEFHQSILLWHIATDLCYALDRQSTLSSTESSSTCAESIRDMCKLLSDYMLHLLIAHPFMLPEGIGQIRFKDTCAEARELFKGKESSDFTKENAREMLLKKNTDIPPIEVKGDRSKSVLFDACRLAKNLKSFSTDLRWEIIATVWVDMLSYAATQCRGPIHAKQLSRGGELLTHIWLLMAHLGMTEQFQISQGQVRAKLIFG</sequence>
<dbReference type="PANTHER" id="PTHR31325">
    <property type="entry name" value="OS01G0798800 PROTEIN-RELATED"/>
    <property type="match status" value="1"/>
</dbReference>
<accession>A0A9Q0K939</accession>
<feature type="transmembrane region" description="Helical" evidence="1">
    <location>
        <begin position="320"/>
        <end position="341"/>
    </location>
</feature>
<keyword evidence="1" id="KW-0812">Transmembrane</keyword>
<feature type="transmembrane region" description="Helical" evidence="1">
    <location>
        <begin position="353"/>
        <end position="381"/>
    </location>
</feature>
<dbReference type="InterPro" id="IPR025315">
    <property type="entry name" value="DUF4220"/>
</dbReference>
<evidence type="ECO:0000256" key="1">
    <source>
        <dbReference type="SAM" id="Phobius"/>
    </source>
</evidence>
<feature type="transmembrane region" description="Helical" evidence="1">
    <location>
        <begin position="103"/>
        <end position="123"/>
    </location>
</feature>
<evidence type="ECO:0000259" key="2">
    <source>
        <dbReference type="Pfam" id="PF13968"/>
    </source>
</evidence>
<name>A0A9Q0K939_9MAGN</name>
<dbReference type="AlphaFoldDB" id="A0A9Q0K939"/>